<evidence type="ECO:0000256" key="6">
    <source>
        <dbReference type="ARBA" id="ARBA00022989"/>
    </source>
</evidence>
<dbReference type="AlphaFoldDB" id="A0A067MNZ7"/>
<dbReference type="Gene3D" id="1.20.1080.10">
    <property type="entry name" value="Glycerol uptake facilitator protein"/>
    <property type="match status" value="1"/>
</dbReference>
<gene>
    <name evidence="12" type="ORF">BOTBODRAFT_45262</name>
</gene>
<dbReference type="PANTHER" id="PTHR19139:SF199">
    <property type="entry name" value="MIP17260P"/>
    <property type="match status" value="1"/>
</dbReference>
<proteinExistence type="inferred from homology"/>
<dbReference type="InterPro" id="IPR034294">
    <property type="entry name" value="Aquaporin_transptr"/>
</dbReference>
<keyword evidence="8" id="KW-0325">Glycoprotein</keyword>
<dbReference type="GO" id="GO:0005886">
    <property type="term" value="C:plasma membrane"/>
    <property type="evidence" value="ECO:0007669"/>
    <property type="project" value="TreeGrafter"/>
</dbReference>
<reference evidence="13" key="1">
    <citation type="journal article" date="2014" name="Proc. Natl. Acad. Sci. U.S.A.">
        <title>Extensive sampling of basidiomycete genomes demonstrates inadequacy of the white-rot/brown-rot paradigm for wood decay fungi.</title>
        <authorList>
            <person name="Riley R."/>
            <person name="Salamov A.A."/>
            <person name="Brown D.W."/>
            <person name="Nagy L.G."/>
            <person name="Floudas D."/>
            <person name="Held B.W."/>
            <person name="Levasseur A."/>
            <person name="Lombard V."/>
            <person name="Morin E."/>
            <person name="Otillar R."/>
            <person name="Lindquist E.A."/>
            <person name="Sun H."/>
            <person name="LaButti K.M."/>
            <person name="Schmutz J."/>
            <person name="Jabbour D."/>
            <person name="Luo H."/>
            <person name="Baker S.E."/>
            <person name="Pisabarro A.G."/>
            <person name="Walton J.D."/>
            <person name="Blanchette R.A."/>
            <person name="Henrissat B."/>
            <person name="Martin F."/>
            <person name="Cullen D."/>
            <person name="Hibbett D.S."/>
            <person name="Grigoriev I.V."/>
        </authorList>
    </citation>
    <scope>NUCLEOTIDE SEQUENCE [LARGE SCALE GENOMIC DNA]</scope>
    <source>
        <strain evidence="13">FD-172 SS1</strain>
    </source>
</reference>
<protein>
    <recommendedName>
        <fullName evidence="14">Aquaporin</fullName>
    </recommendedName>
</protein>
<dbReference type="Proteomes" id="UP000027195">
    <property type="component" value="Unassembled WGS sequence"/>
</dbReference>
<evidence type="ECO:0000256" key="5">
    <source>
        <dbReference type="ARBA" id="ARBA00022737"/>
    </source>
</evidence>
<organism evidence="12 13">
    <name type="scientific">Botryobasidium botryosum (strain FD-172 SS1)</name>
    <dbReference type="NCBI Taxonomy" id="930990"/>
    <lineage>
        <taxon>Eukaryota</taxon>
        <taxon>Fungi</taxon>
        <taxon>Dikarya</taxon>
        <taxon>Basidiomycota</taxon>
        <taxon>Agaricomycotina</taxon>
        <taxon>Agaricomycetes</taxon>
        <taxon>Cantharellales</taxon>
        <taxon>Botryobasidiaceae</taxon>
        <taxon>Botryobasidium</taxon>
    </lineage>
</organism>
<keyword evidence="5" id="KW-0677">Repeat</keyword>
<evidence type="ECO:0000256" key="3">
    <source>
        <dbReference type="ARBA" id="ARBA00022448"/>
    </source>
</evidence>
<feature type="region of interest" description="Disordered" evidence="10">
    <location>
        <begin position="284"/>
        <end position="312"/>
    </location>
</feature>
<dbReference type="STRING" id="930990.A0A067MNZ7"/>
<evidence type="ECO:0000256" key="11">
    <source>
        <dbReference type="SAM" id="Phobius"/>
    </source>
</evidence>
<dbReference type="PRINTS" id="PR00783">
    <property type="entry name" value="MINTRINSICP"/>
</dbReference>
<keyword evidence="4 9" id="KW-0812">Transmembrane</keyword>
<feature type="transmembrane region" description="Helical" evidence="11">
    <location>
        <begin position="153"/>
        <end position="171"/>
    </location>
</feature>
<dbReference type="InParanoid" id="A0A067MNZ7"/>
<dbReference type="SUPFAM" id="SSF81338">
    <property type="entry name" value="Aquaporin-like"/>
    <property type="match status" value="1"/>
</dbReference>
<evidence type="ECO:0000256" key="8">
    <source>
        <dbReference type="ARBA" id="ARBA00023180"/>
    </source>
</evidence>
<sequence length="312" mass="32440">MSRSMFAGLKDDLKAASLEFFGTTLFLLLGLGGIQAAAYSNAETVAAAAQGGGVQAVNPVASIQQLLYIAVSMGLSLLVSVWAFYRVTGGVFNPAVATSLLLVGAIGPVRWALYCIAQLAGGIAASALLLALLPGPLVVSTTPGRHVSDAQAVWIEAFLTAALCLTVLMLAAEKHKATPMAPVSIGLTLFAGHLFGVIYTGAAMNTARAFGPAVISGFDKTHWVYWVGPFIGSLMATAIYSYLKYINYHELNPNQDAENTVLSPPCPITRLTSGTVPTLRSLAAEAGQPGSGSGSDVFSSENEKNRMAVSQV</sequence>
<dbReference type="FunFam" id="1.20.1080.10:FF:000014">
    <property type="entry name" value="Aquaporin 1"/>
    <property type="match status" value="1"/>
</dbReference>
<dbReference type="Pfam" id="PF00230">
    <property type="entry name" value="MIP"/>
    <property type="match status" value="1"/>
</dbReference>
<evidence type="ECO:0000313" key="13">
    <source>
        <dbReference type="Proteomes" id="UP000027195"/>
    </source>
</evidence>
<dbReference type="InterPro" id="IPR023271">
    <property type="entry name" value="Aquaporin-like"/>
</dbReference>
<evidence type="ECO:0000256" key="1">
    <source>
        <dbReference type="ARBA" id="ARBA00004141"/>
    </source>
</evidence>
<evidence type="ECO:0000256" key="7">
    <source>
        <dbReference type="ARBA" id="ARBA00023136"/>
    </source>
</evidence>
<evidence type="ECO:0000256" key="10">
    <source>
        <dbReference type="SAM" id="MobiDB-lite"/>
    </source>
</evidence>
<keyword evidence="6 11" id="KW-1133">Transmembrane helix</keyword>
<comment type="subcellular location">
    <subcellularLocation>
        <location evidence="1">Membrane</location>
        <topology evidence="1">Multi-pass membrane protein</topology>
    </subcellularLocation>
</comment>
<evidence type="ECO:0000256" key="2">
    <source>
        <dbReference type="ARBA" id="ARBA00006175"/>
    </source>
</evidence>
<evidence type="ECO:0000256" key="9">
    <source>
        <dbReference type="RuleBase" id="RU000477"/>
    </source>
</evidence>
<feature type="transmembrane region" description="Helical" evidence="11">
    <location>
        <begin position="223"/>
        <end position="243"/>
    </location>
</feature>
<dbReference type="PANTHER" id="PTHR19139">
    <property type="entry name" value="AQUAPORIN TRANSPORTER"/>
    <property type="match status" value="1"/>
</dbReference>
<keyword evidence="3 9" id="KW-0813">Transport</keyword>
<evidence type="ECO:0000256" key="4">
    <source>
        <dbReference type="ARBA" id="ARBA00022692"/>
    </source>
</evidence>
<evidence type="ECO:0000313" key="12">
    <source>
        <dbReference type="EMBL" id="KDQ13296.1"/>
    </source>
</evidence>
<dbReference type="EMBL" id="KL198044">
    <property type="protein sequence ID" value="KDQ13296.1"/>
    <property type="molecule type" value="Genomic_DNA"/>
</dbReference>
<dbReference type="GO" id="GO:0015250">
    <property type="term" value="F:water channel activity"/>
    <property type="evidence" value="ECO:0007669"/>
    <property type="project" value="TreeGrafter"/>
</dbReference>
<comment type="similarity">
    <text evidence="2 9">Belongs to the MIP/aquaporin (TC 1.A.8) family.</text>
</comment>
<evidence type="ECO:0008006" key="14">
    <source>
        <dbReference type="Google" id="ProtNLM"/>
    </source>
</evidence>
<feature type="transmembrane region" description="Helical" evidence="11">
    <location>
        <begin position="183"/>
        <end position="203"/>
    </location>
</feature>
<dbReference type="HOGENOM" id="CLU_020019_1_4_1"/>
<name>A0A067MNZ7_BOTB1</name>
<feature type="transmembrane region" description="Helical" evidence="11">
    <location>
        <begin position="66"/>
        <end position="85"/>
    </location>
</feature>
<keyword evidence="13" id="KW-1185">Reference proteome</keyword>
<keyword evidence="7 11" id="KW-0472">Membrane</keyword>
<feature type="transmembrane region" description="Helical" evidence="11">
    <location>
        <begin position="111"/>
        <end position="133"/>
    </location>
</feature>
<dbReference type="OrthoDB" id="3222at2759"/>
<accession>A0A067MNZ7</accession>
<dbReference type="InterPro" id="IPR000425">
    <property type="entry name" value="MIP"/>
</dbReference>